<dbReference type="EMBL" id="JAYJJR010000001">
    <property type="protein sequence ID" value="MEB3020021.1"/>
    <property type="molecule type" value="Genomic_DNA"/>
</dbReference>
<dbReference type="GO" id="GO:0008168">
    <property type="term" value="F:methyltransferase activity"/>
    <property type="evidence" value="ECO:0007669"/>
    <property type="project" value="UniProtKB-KW"/>
</dbReference>
<evidence type="ECO:0000313" key="5">
    <source>
        <dbReference type="EMBL" id="MEB3020021.1"/>
    </source>
</evidence>
<keyword evidence="1 5" id="KW-0489">Methyltransferase</keyword>
<keyword evidence="6" id="KW-1185">Reference proteome</keyword>
<comment type="caution">
    <text evidence="5">The sequence shown here is derived from an EMBL/GenBank/DDBJ whole genome shotgun (WGS) entry which is preliminary data.</text>
</comment>
<keyword evidence="3" id="KW-0949">S-adenosyl-L-methionine</keyword>
<dbReference type="EC" id="2.1.1.-" evidence="5"/>
<feature type="domain" description="Methyltransferase" evidence="4">
    <location>
        <begin position="149"/>
        <end position="245"/>
    </location>
</feature>
<dbReference type="Pfam" id="PF13649">
    <property type="entry name" value="Methyltransf_25"/>
    <property type="match status" value="1"/>
</dbReference>
<reference evidence="5 6" key="1">
    <citation type="submission" date="2023-12" db="EMBL/GenBank/DDBJ databases">
        <title>Description of new species of Mycobacterium terrae complex isolated from sewage at the Sao Paulo Zoological Park Foundation in Brazil.</title>
        <authorList>
            <person name="Romagnoli C.L."/>
            <person name="Conceicao E.C."/>
            <person name="Machado E."/>
            <person name="Barreto L.B.P.F."/>
            <person name="Sharma A."/>
            <person name="Silva N.M."/>
            <person name="Marques L.E."/>
            <person name="Juliana M.A."/>
            <person name="Lourenco M.C.S."/>
            <person name="Digiampietri L.A."/>
            <person name="Suffys P.N."/>
            <person name="Viana-Niero C."/>
        </authorList>
    </citation>
    <scope>NUCLEOTIDE SEQUENCE [LARGE SCALE GENOMIC DNA]</scope>
    <source>
        <strain evidence="5 6">MYC098</strain>
    </source>
</reference>
<sequence>MESSPHMSSRPPLLHDAMARRLYRRAECSGQMKLPAVPGMLDEYVTMCGTVFAGLGTPLGAEQRDQLRTNLHKELAAAFEASPRSTIVITYDAPIGEVLNYVVRAEWHTIAGAYESWVATREPPLFGTEPDARVWALAGEATDPQGCRVLDVGAGTGRNSLALARRGHPVDAVEMTPLFADNIRAEANREALDIRVINRDVFVAGDDLRSDYALIVLSEVTPDFRSAHQLRDMFELAARRLAPGGRLVFNVFVAREGYRPDGAARELSQQCYNMFFTSDEMDSAADGLGLQLVADDSVHDYEKTHLPDGSWPPTGWYAEWTRGLDVFDLEPGVCPIEMRWLVYRKPV</sequence>
<dbReference type="InterPro" id="IPR029063">
    <property type="entry name" value="SAM-dependent_MTases_sf"/>
</dbReference>
<dbReference type="InterPro" id="IPR041698">
    <property type="entry name" value="Methyltransf_25"/>
</dbReference>
<dbReference type="CDD" id="cd02440">
    <property type="entry name" value="AdoMet_MTases"/>
    <property type="match status" value="1"/>
</dbReference>
<proteinExistence type="predicted"/>
<dbReference type="PANTHER" id="PTHR43464:SF19">
    <property type="entry name" value="UBIQUINONE BIOSYNTHESIS O-METHYLTRANSFERASE, MITOCHONDRIAL"/>
    <property type="match status" value="1"/>
</dbReference>
<dbReference type="GO" id="GO:0032259">
    <property type="term" value="P:methylation"/>
    <property type="evidence" value="ECO:0007669"/>
    <property type="project" value="UniProtKB-KW"/>
</dbReference>
<dbReference type="SUPFAM" id="SSF53335">
    <property type="entry name" value="S-adenosyl-L-methionine-dependent methyltransferases"/>
    <property type="match status" value="1"/>
</dbReference>
<keyword evidence="2 5" id="KW-0808">Transferase</keyword>
<evidence type="ECO:0000313" key="6">
    <source>
        <dbReference type="Proteomes" id="UP001299596"/>
    </source>
</evidence>
<name>A0ABU5XFT9_9MYCO</name>
<accession>A0ABU5XFT9</accession>
<dbReference type="Gene3D" id="3.40.50.150">
    <property type="entry name" value="Vaccinia Virus protein VP39"/>
    <property type="match status" value="1"/>
</dbReference>
<organism evidence="5 6">
    <name type="scientific">[Mycobacterium] crassicus</name>
    <dbReference type="NCBI Taxonomy" id="2872309"/>
    <lineage>
        <taxon>Bacteria</taxon>
        <taxon>Bacillati</taxon>
        <taxon>Actinomycetota</taxon>
        <taxon>Actinomycetes</taxon>
        <taxon>Mycobacteriales</taxon>
        <taxon>Mycobacteriaceae</taxon>
        <taxon>Mycolicibacter</taxon>
    </lineage>
</organism>
<gene>
    <name evidence="5" type="ORF">K6T79_03055</name>
</gene>
<evidence type="ECO:0000256" key="3">
    <source>
        <dbReference type="ARBA" id="ARBA00022691"/>
    </source>
</evidence>
<evidence type="ECO:0000259" key="4">
    <source>
        <dbReference type="Pfam" id="PF13649"/>
    </source>
</evidence>
<evidence type="ECO:0000256" key="1">
    <source>
        <dbReference type="ARBA" id="ARBA00022603"/>
    </source>
</evidence>
<dbReference type="PANTHER" id="PTHR43464">
    <property type="entry name" value="METHYLTRANSFERASE"/>
    <property type="match status" value="1"/>
</dbReference>
<protein>
    <submittedName>
        <fullName evidence="5">Class I SAM-dependent methyltransferase</fullName>
        <ecNumber evidence="5">2.1.1.-</ecNumber>
    </submittedName>
</protein>
<dbReference type="Proteomes" id="UP001299596">
    <property type="component" value="Unassembled WGS sequence"/>
</dbReference>
<evidence type="ECO:0000256" key="2">
    <source>
        <dbReference type="ARBA" id="ARBA00022679"/>
    </source>
</evidence>
<dbReference type="RefSeq" id="WP_225404449.1">
    <property type="nucleotide sequence ID" value="NZ_JAYJJR010000001.1"/>
</dbReference>